<protein>
    <submittedName>
        <fullName evidence="1">Uncharacterized protein</fullName>
    </submittedName>
</protein>
<comment type="caution">
    <text evidence="1">The sequence shown here is derived from an EMBL/GenBank/DDBJ whole genome shotgun (WGS) entry which is preliminary data.</text>
</comment>
<dbReference type="AlphaFoldDB" id="A0A2A5T460"/>
<evidence type="ECO:0000313" key="2">
    <source>
        <dbReference type="Proteomes" id="UP000219020"/>
    </source>
</evidence>
<evidence type="ECO:0000313" key="1">
    <source>
        <dbReference type="EMBL" id="PCS22931.1"/>
    </source>
</evidence>
<organism evidence="1 2">
    <name type="scientific">Candidatus Enterovibrio escicola</name>
    <dbReference type="NCBI Taxonomy" id="1927127"/>
    <lineage>
        <taxon>Bacteria</taxon>
        <taxon>Pseudomonadati</taxon>
        <taxon>Pseudomonadota</taxon>
        <taxon>Gammaproteobacteria</taxon>
        <taxon>Vibrionales</taxon>
        <taxon>Vibrionaceae</taxon>
        <taxon>Enterovibrio</taxon>
    </lineage>
</organism>
<name>A0A2A5T460_9GAMM</name>
<accession>A0A2A5T460</accession>
<reference evidence="2" key="1">
    <citation type="submission" date="2017-04" db="EMBL/GenBank/DDBJ databases">
        <title>Genome evolution of the luminous symbionts of deep sea anglerfish.</title>
        <authorList>
            <person name="Hendry T.A."/>
        </authorList>
    </citation>
    <scope>NUCLEOTIDE SEQUENCE [LARGE SCALE GENOMIC DNA]</scope>
</reference>
<proteinExistence type="predicted"/>
<sequence length="37" mass="4213">MLLKVITARYSGNMKRLKVERPSVLNEVKGDILRKGV</sequence>
<dbReference type="Proteomes" id="UP000219020">
    <property type="component" value="Unassembled WGS sequence"/>
</dbReference>
<dbReference type="EMBL" id="NBYY01000013">
    <property type="protein sequence ID" value="PCS22931.1"/>
    <property type="molecule type" value="Genomic_DNA"/>
</dbReference>
<gene>
    <name evidence="1" type="ORF">BTN49_1489</name>
</gene>
<keyword evidence="2" id="KW-1185">Reference proteome</keyword>